<keyword evidence="3" id="KW-1185">Reference proteome</keyword>
<feature type="transmembrane region" description="Helical" evidence="1">
    <location>
        <begin position="98"/>
        <end position="123"/>
    </location>
</feature>
<feature type="transmembrane region" description="Helical" evidence="1">
    <location>
        <begin position="129"/>
        <end position="150"/>
    </location>
</feature>
<evidence type="ECO:0000256" key="1">
    <source>
        <dbReference type="SAM" id="Phobius"/>
    </source>
</evidence>
<dbReference type="EMBL" id="JBHSRF010000035">
    <property type="protein sequence ID" value="MFC6083942.1"/>
    <property type="molecule type" value="Genomic_DNA"/>
</dbReference>
<protein>
    <submittedName>
        <fullName evidence="2">Uncharacterized protein</fullName>
    </submittedName>
</protein>
<dbReference type="Proteomes" id="UP001596137">
    <property type="component" value="Unassembled WGS sequence"/>
</dbReference>
<accession>A0ABW1NMG0</accession>
<evidence type="ECO:0000313" key="2">
    <source>
        <dbReference type="EMBL" id="MFC6083942.1"/>
    </source>
</evidence>
<proteinExistence type="predicted"/>
<feature type="transmembrane region" description="Helical" evidence="1">
    <location>
        <begin position="36"/>
        <end position="55"/>
    </location>
</feature>
<evidence type="ECO:0000313" key="3">
    <source>
        <dbReference type="Proteomes" id="UP001596137"/>
    </source>
</evidence>
<reference evidence="3" key="1">
    <citation type="journal article" date="2019" name="Int. J. Syst. Evol. Microbiol.">
        <title>The Global Catalogue of Microorganisms (GCM) 10K type strain sequencing project: providing services to taxonomists for standard genome sequencing and annotation.</title>
        <authorList>
            <consortium name="The Broad Institute Genomics Platform"/>
            <consortium name="The Broad Institute Genome Sequencing Center for Infectious Disease"/>
            <person name="Wu L."/>
            <person name="Ma J."/>
        </authorList>
    </citation>
    <scope>NUCLEOTIDE SEQUENCE [LARGE SCALE GENOMIC DNA]</scope>
    <source>
        <strain evidence="3">JCM 30346</strain>
    </source>
</reference>
<name>A0ABW1NMG0_9ACTN</name>
<feature type="transmembrane region" description="Helical" evidence="1">
    <location>
        <begin position="67"/>
        <end position="86"/>
    </location>
</feature>
<dbReference type="RefSeq" id="WP_380756468.1">
    <property type="nucleotide sequence ID" value="NZ_JBHSRF010000035.1"/>
</dbReference>
<organism evidence="2 3">
    <name type="scientific">Sphaerisporangium aureirubrum</name>
    <dbReference type="NCBI Taxonomy" id="1544736"/>
    <lineage>
        <taxon>Bacteria</taxon>
        <taxon>Bacillati</taxon>
        <taxon>Actinomycetota</taxon>
        <taxon>Actinomycetes</taxon>
        <taxon>Streptosporangiales</taxon>
        <taxon>Streptosporangiaceae</taxon>
        <taxon>Sphaerisporangium</taxon>
    </lineage>
</organism>
<sequence>MDATPEDAAHITPEDAARTLSEIRASQARLIRSRPWFPAWYTTGVGLYVTGIQFFTEPGTSVGVMRTGIGVLTVALIGLVLALVLLGHQRPHRALVTWRVLGIFGAWLVTALVLCFVLALALSAVEVPYARTFAALVMTVYMAVTGPPVARRITRRMAATIEAG</sequence>
<keyword evidence="1" id="KW-1133">Transmembrane helix</keyword>
<comment type="caution">
    <text evidence="2">The sequence shown here is derived from an EMBL/GenBank/DDBJ whole genome shotgun (WGS) entry which is preliminary data.</text>
</comment>
<gene>
    <name evidence="2" type="ORF">ACFP1K_22430</name>
</gene>
<keyword evidence="1" id="KW-0472">Membrane</keyword>
<keyword evidence="1" id="KW-0812">Transmembrane</keyword>